<dbReference type="EMBL" id="CCSB01000002">
    <property type="protein sequence ID" value="CDZ77570.1"/>
    <property type="molecule type" value="Genomic_DNA"/>
</dbReference>
<sequence>MRITHGGYISRLKQLKQSYSDLPWYQRWWFSLWSYDLSSALSEIDDENPTTEQVDNLLSKSKEAWFFKSIFGFLDEFIQAVSFFTYTGQTTDIKKRLGNDLEINDLAALASTSRSEVGIFKTILDVSRFLSAVTQCQYQKVGSKLGKDIDLLLLKGRITDNAGYSFSAISGFQYAVWAGNKKMWLKILSCLPKNEHGEVIRLKLLKQYQELKEKGVTYELDGKIMRESQFNFDANMIDVLTTQAGNMYNYNNGTILDNWEKLDQNWNELSNSAKKAMPRHIYDFLKTDYLPLGPMIESVFRHRKANEALSAIQSLDKDFAELELLLNEPIVIDEQHLAAQTSTASMG</sequence>
<reference evidence="1 2" key="1">
    <citation type="submission" date="2014-06" db="EMBL/GenBank/DDBJ databases">
        <authorList>
            <person name="Urmite Genomes Urmite Genomes"/>
        </authorList>
    </citation>
    <scope>NUCLEOTIDE SEQUENCE [LARGE SCALE GENOMIC DNA]</scope>
</reference>
<dbReference type="eggNOG" id="ENOG5031QJ1">
    <property type="taxonomic scope" value="Bacteria"/>
</dbReference>
<dbReference type="Proteomes" id="UP000044071">
    <property type="component" value="Unassembled WGS sequence"/>
</dbReference>
<evidence type="ECO:0000313" key="1">
    <source>
        <dbReference type="EMBL" id="CDZ77570.1"/>
    </source>
</evidence>
<accession>A0A078KT06</accession>
<proteinExistence type="predicted"/>
<dbReference type="AlphaFoldDB" id="A0A078KT06"/>
<evidence type="ECO:0000313" key="2">
    <source>
        <dbReference type="Proteomes" id="UP000044071"/>
    </source>
</evidence>
<dbReference type="RefSeq" id="WP_043874085.1">
    <property type="nucleotide sequence ID" value="NZ_CCVW01000002.1"/>
</dbReference>
<keyword evidence="2" id="KW-1185">Reference proteome</keyword>
<dbReference type="OrthoDB" id="5652138at2"/>
<name>A0A078KT06_9GAMM</name>
<organism evidence="1 2">
    <name type="scientific">Legionella massiliensis</name>
    <dbReference type="NCBI Taxonomy" id="1034943"/>
    <lineage>
        <taxon>Bacteria</taxon>
        <taxon>Pseudomonadati</taxon>
        <taxon>Pseudomonadota</taxon>
        <taxon>Gammaproteobacteria</taxon>
        <taxon>Legionellales</taxon>
        <taxon>Legionellaceae</taxon>
        <taxon>Legionella</taxon>
    </lineage>
</organism>
<protein>
    <submittedName>
        <fullName evidence="1">Uncharacterized protein</fullName>
    </submittedName>
</protein>
<gene>
    <name evidence="1" type="ORF">BN59_01853</name>
</gene>